<dbReference type="EMBL" id="GDID01002275">
    <property type="protein sequence ID" value="JAP94331.1"/>
    <property type="molecule type" value="Transcribed_RNA"/>
</dbReference>
<feature type="non-terminal residue" evidence="1">
    <location>
        <position position="363"/>
    </location>
</feature>
<evidence type="ECO:0000313" key="1">
    <source>
        <dbReference type="EMBL" id="JAP94331.1"/>
    </source>
</evidence>
<name>A0A146KG09_9EUKA</name>
<reference evidence="1" key="1">
    <citation type="submission" date="2015-07" db="EMBL/GenBank/DDBJ databases">
        <title>Adaptation to a free-living lifestyle via gene acquisitions in the diplomonad Trepomonas sp. PC1.</title>
        <authorList>
            <person name="Xu F."/>
            <person name="Jerlstrom-Hultqvist J."/>
            <person name="Kolisko M."/>
            <person name="Simpson A.G.B."/>
            <person name="Roger A.J."/>
            <person name="Svard S.G."/>
            <person name="Andersson J.O."/>
        </authorList>
    </citation>
    <scope>NUCLEOTIDE SEQUENCE</scope>
    <source>
        <strain evidence="1">PC1</strain>
    </source>
</reference>
<feature type="non-terminal residue" evidence="1">
    <location>
        <position position="1"/>
    </location>
</feature>
<gene>
    <name evidence="1" type="ORF">TPC1_13058</name>
</gene>
<sequence length="363" mass="42736">NTQILHIQDKLPLYRRQQEVLNKELNEEKKEMEVFIGSTEYQHEGRERHIVGAVFGNQKIPIKDIQPDAKAVKTVGLEVSMTNRVHLIGQPQQNILYDPFDHDYVFLDSNPNISEDLFTQMITIFDFMFPTRYRNINSGTEGYNYHQIHSAMVQVLQNPSLVGMTMFKPIQPPSEDVIKSVYSHFVKHRDKTHQPQILHMSTDHTHRDKKEFFKIPDTKLKISGNKLKTYHSIVQMQNVLSEYVVVRELLNCYQIPCKYLDFLKQCTNDQFSMNCQRGVGLITQVETYNQRIRNTLQNQVSINPVYQVMINYKQYLKSDQLKTQYQRTMQKFKDMYVQEGMKCVVEKSRKDNDGITELLNEIE</sequence>
<protein>
    <submittedName>
        <fullName evidence="1">Uncharacterized protein</fullName>
    </submittedName>
</protein>
<proteinExistence type="predicted"/>
<accession>A0A146KG09</accession>
<dbReference type="AlphaFoldDB" id="A0A146KG09"/>
<organism evidence="1">
    <name type="scientific">Trepomonas sp. PC1</name>
    <dbReference type="NCBI Taxonomy" id="1076344"/>
    <lineage>
        <taxon>Eukaryota</taxon>
        <taxon>Metamonada</taxon>
        <taxon>Diplomonadida</taxon>
        <taxon>Hexamitidae</taxon>
        <taxon>Hexamitinae</taxon>
        <taxon>Trepomonas</taxon>
    </lineage>
</organism>